<dbReference type="AlphaFoldDB" id="A0A2G8RBD1"/>
<feature type="transmembrane region" description="Helical" evidence="10">
    <location>
        <begin position="36"/>
        <end position="55"/>
    </location>
</feature>
<dbReference type="Pfam" id="PF25323">
    <property type="entry name" value="6TM_PilS"/>
    <property type="match status" value="1"/>
</dbReference>
<dbReference type="OrthoDB" id="9785252at2"/>
<dbReference type="InterPro" id="IPR003594">
    <property type="entry name" value="HATPase_dom"/>
</dbReference>
<comment type="catalytic activity">
    <reaction evidence="1">
        <text>ATP + protein L-histidine = ADP + protein N-phospho-L-histidine.</text>
        <dbReference type="EC" id="2.7.13.3"/>
    </reaction>
</comment>
<evidence type="ECO:0000256" key="8">
    <source>
        <dbReference type="ARBA" id="ARBA00022777"/>
    </source>
</evidence>
<reference evidence="12 13" key="1">
    <citation type="submission" date="2013-09" db="EMBL/GenBank/DDBJ databases">
        <title>Genome sequencing of Phaeobacter antarcticus sp. nov. SM1211.</title>
        <authorList>
            <person name="Zhang X.-Y."/>
            <person name="Liu C."/>
            <person name="Chen X.-L."/>
            <person name="Xie B.-B."/>
            <person name="Qin Q.-L."/>
            <person name="Rong J.-C."/>
            <person name="Zhang Y.-Z."/>
        </authorList>
    </citation>
    <scope>NUCLEOTIDE SEQUENCE [LARGE SCALE GENOMIC DNA]</scope>
    <source>
        <strain evidence="12 13">SM1211</strain>
    </source>
</reference>
<keyword evidence="8" id="KW-0418">Kinase</keyword>
<comment type="subcellular location">
    <subcellularLocation>
        <location evidence="2">Cell membrane</location>
        <topology evidence="2">Multi-pass membrane protein</topology>
    </subcellularLocation>
</comment>
<dbReference type="SUPFAM" id="SSF47384">
    <property type="entry name" value="Homodimeric domain of signal transducing histidine kinase"/>
    <property type="match status" value="1"/>
</dbReference>
<dbReference type="SUPFAM" id="SSF55874">
    <property type="entry name" value="ATPase domain of HSP90 chaperone/DNA topoisomerase II/histidine kinase"/>
    <property type="match status" value="1"/>
</dbReference>
<dbReference type="InterPro" id="IPR036890">
    <property type="entry name" value="HATPase_C_sf"/>
</dbReference>
<keyword evidence="10" id="KW-0472">Membrane</keyword>
<dbReference type="Pfam" id="PF00512">
    <property type="entry name" value="HisKA"/>
    <property type="match status" value="1"/>
</dbReference>
<evidence type="ECO:0000256" key="2">
    <source>
        <dbReference type="ARBA" id="ARBA00004651"/>
    </source>
</evidence>
<evidence type="ECO:0000256" key="5">
    <source>
        <dbReference type="ARBA" id="ARBA00022553"/>
    </source>
</evidence>
<dbReference type="PANTHER" id="PTHR44936:SF10">
    <property type="entry name" value="SENSOR PROTEIN RSTB"/>
    <property type="match status" value="1"/>
</dbReference>
<name>A0A2G8RBD1_9RHOB</name>
<dbReference type="InterPro" id="IPR050980">
    <property type="entry name" value="2C_sensor_his_kinase"/>
</dbReference>
<dbReference type="InterPro" id="IPR003661">
    <property type="entry name" value="HisK_dim/P_dom"/>
</dbReference>
<keyword evidence="5" id="KW-0597">Phosphoprotein</keyword>
<dbReference type="SMART" id="SM00388">
    <property type="entry name" value="HisKA"/>
    <property type="match status" value="1"/>
</dbReference>
<dbReference type="PANTHER" id="PTHR44936">
    <property type="entry name" value="SENSOR PROTEIN CREC"/>
    <property type="match status" value="1"/>
</dbReference>
<evidence type="ECO:0000256" key="10">
    <source>
        <dbReference type="SAM" id="Phobius"/>
    </source>
</evidence>
<evidence type="ECO:0000313" key="13">
    <source>
        <dbReference type="Proteomes" id="UP000231259"/>
    </source>
</evidence>
<keyword evidence="9" id="KW-0067">ATP-binding</keyword>
<dbReference type="GO" id="GO:0005886">
    <property type="term" value="C:plasma membrane"/>
    <property type="evidence" value="ECO:0007669"/>
    <property type="project" value="UniProtKB-SubCell"/>
</dbReference>
<organism evidence="12 13">
    <name type="scientific">Puniceibacterium antarcticum</name>
    <dbReference type="NCBI Taxonomy" id="1206336"/>
    <lineage>
        <taxon>Bacteria</taxon>
        <taxon>Pseudomonadati</taxon>
        <taxon>Pseudomonadota</taxon>
        <taxon>Alphaproteobacteria</taxon>
        <taxon>Rhodobacterales</taxon>
        <taxon>Paracoccaceae</taxon>
        <taxon>Puniceibacterium</taxon>
    </lineage>
</organism>
<dbReference type="CDD" id="cd00082">
    <property type="entry name" value="HisKA"/>
    <property type="match status" value="1"/>
</dbReference>
<evidence type="ECO:0000256" key="6">
    <source>
        <dbReference type="ARBA" id="ARBA00022679"/>
    </source>
</evidence>
<evidence type="ECO:0000313" key="12">
    <source>
        <dbReference type="EMBL" id="PIL18886.1"/>
    </source>
</evidence>
<evidence type="ECO:0000259" key="11">
    <source>
        <dbReference type="PROSITE" id="PS50109"/>
    </source>
</evidence>
<evidence type="ECO:0000256" key="3">
    <source>
        <dbReference type="ARBA" id="ARBA00012438"/>
    </source>
</evidence>
<dbReference type="SMART" id="SM00387">
    <property type="entry name" value="HATPase_c"/>
    <property type="match status" value="1"/>
</dbReference>
<feature type="transmembrane region" description="Helical" evidence="10">
    <location>
        <begin position="168"/>
        <end position="187"/>
    </location>
</feature>
<dbReference type="GO" id="GO:0005524">
    <property type="term" value="F:ATP binding"/>
    <property type="evidence" value="ECO:0007669"/>
    <property type="project" value="UniProtKB-KW"/>
</dbReference>
<dbReference type="InterPro" id="IPR005467">
    <property type="entry name" value="His_kinase_dom"/>
</dbReference>
<feature type="transmembrane region" description="Helical" evidence="10">
    <location>
        <begin position="138"/>
        <end position="156"/>
    </location>
</feature>
<dbReference type="PRINTS" id="PR00344">
    <property type="entry name" value="BCTRLSENSOR"/>
</dbReference>
<evidence type="ECO:0000256" key="7">
    <source>
        <dbReference type="ARBA" id="ARBA00022741"/>
    </source>
</evidence>
<dbReference type="GO" id="GO:0000155">
    <property type="term" value="F:phosphorelay sensor kinase activity"/>
    <property type="evidence" value="ECO:0007669"/>
    <property type="project" value="InterPro"/>
</dbReference>
<dbReference type="InterPro" id="IPR036097">
    <property type="entry name" value="HisK_dim/P_sf"/>
</dbReference>
<feature type="transmembrane region" description="Helical" evidence="10">
    <location>
        <begin position="61"/>
        <end position="82"/>
    </location>
</feature>
<keyword evidence="13" id="KW-1185">Reference proteome</keyword>
<dbReference type="Proteomes" id="UP000231259">
    <property type="component" value="Unassembled WGS sequence"/>
</dbReference>
<dbReference type="EMBL" id="AWWI01000120">
    <property type="protein sequence ID" value="PIL18886.1"/>
    <property type="molecule type" value="Genomic_DNA"/>
</dbReference>
<comment type="caution">
    <text evidence="12">The sequence shown here is derived from an EMBL/GenBank/DDBJ whole genome shotgun (WGS) entry which is preliminary data.</text>
</comment>
<dbReference type="Gene3D" id="3.30.565.10">
    <property type="entry name" value="Histidine kinase-like ATPase, C-terminal domain"/>
    <property type="match status" value="1"/>
</dbReference>
<dbReference type="PROSITE" id="PS50109">
    <property type="entry name" value="HIS_KIN"/>
    <property type="match status" value="1"/>
</dbReference>
<keyword evidence="6" id="KW-0808">Transferase</keyword>
<dbReference type="Gene3D" id="1.10.287.130">
    <property type="match status" value="1"/>
</dbReference>
<keyword evidence="4" id="KW-1003">Cell membrane</keyword>
<keyword evidence="10" id="KW-0812">Transmembrane</keyword>
<sequence length="441" mass="47977">MEATPRVARNLAFSRLALAHNEVDTDLKNQRLLVQLRWIAFAGQVCTIIFAEFVLQIDLPLIWMGGTLVSLLGLNLLSVYWLKRQRVPNLTKVLLVDMLLLTIQLGLSGGATNPFTALYLLQVTLAALLLGPKEYWKFTALTALLFGLLTVVHLPLRLPEYEPFFATYLTGMLVALIIDSVLVASLVTRITRNLRDRDARLAEMRQQASEEDHIVRMGLLASGAAHELGTPLASISVILSDWRAMPTTRDDMELQHDIAQMQKAVDRCKDIVSNILTSSGEARGVGPKRSSVNAFLSDVTREWAENRGTAALQFENRFGANVSILTDSSIKQLVTTVLDNALEVSPDWVGLTASRAGNALVVQIDDRGPGFDPKVLGKLGKPYNSTKEGMGKGVGLFLVVNAIRKLGGDVGAVNRADGGATVTMKLPLDKLSVAGTQADDP</sequence>
<dbReference type="EC" id="2.7.13.3" evidence="3"/>
<protein>
    <recommendedName>
        <fullName evidence="3">histidine kinase</fullName>
        <ecNumber evidence="3">2.7.13.3</ecNumber>
    </recommendedName>
</protein>
<gene>
    <name evidence="12" type="ORF">P775_17745</name>
</gene>
<feature type="domain" description="Histidine kinase" evidence="11">
    <location>
        <begin position="223"/>
        <end position="430"/>
    </location>
</feature>
<evidence type="ECO:0000256" key="9">
    <source>
        <dbReference type="ARBA" id="ARBA00022840"/>
    </source>
</evidence>
<accession>A0A2G8RBD1</accession>
<evidence type="ECO:0000256" key="1">
    <source>
        <dbReference type="ARBA" id="ARBA00000085"/>
    </source>
</evidence>
<keyword evidence="10" id="KW-1133">Transmembrane helix</keyword>
<evidence type="ECO:0000256" key="4">
    <source>
        <dbReference type="ARBA" id="ARBA00022475"/>
    </source>
</evidence>
<dbReference type="InterPro" id="IPR004358">
    <property type="entry name" value="Sig_transdc_His_kin-like_C"/>
</dbReference>
<keyword evidence="7" id="KW-0547">Nucleotide-binding</keyword>
<proteinExistence type="predicted"/>
<dbReference type="Pfam" id="PF02518">
    <property type="entry name" value="HATPase_c"/>
    <property type="match status" value="1"/>
</dbReference>